<feature type="domain" description="C2H2-type" evidence="9">
    <location>
        <begin position="105"/>
        <end position="127"/>
    </location>
</feature>
<dbReference type="PANTHER" id="PTHR45988">
    <property type="entry name" value="C2H2 TYPE ZINC FINGER TRANSCRIPTION FACTOR FAMILY-RELATED"/>
    <property type="match status" value="1"/>
</dbReference>
<keyword evidence="5" id="KW-0805">Transcription regulation</keyword>
<proteinExistence type="predicted"/>
<keyword evidence="6" id="KW-0804">Transcription</keyword>
<evidence type="ECO:0000256" key="4">
    <source>
        <dbReference type="ARBA" id="ARBA00022833"/>
    </source>
</evidence>
<dbReference type="SMART" id="SM00355">
    <property type="entry name" value="ZnF_C2H2"/>
    <property type="match status" value="2"/>
</dbReference>
<feature type="region of interest" description="Disordered" evidence="8">
    <location>
        <begin position="234"/>
        <end position="264"/>
    </location>
</feature>
<dbReference type="PROSITE" id="PS00028">
    <property type="entry name" value="ZINC_FINGER_C2H2_1"/>
    <property type="match status" value="2"/>
</dbReference>
<evidence type="ECO:0000259" key="9">
    <source>
        <dbReference type="PROSITE" id="PS50157"/>
    </source>
</evidence>
<dbReference type="InterPro" id="IPR013087">
    <property type="entry name" value="Znf_C2H2_type"/>
</dbReference>
<dbReference type="Proteomes" id="UP001237642">
    <property type="component" value="Unassembled WGS sequence"/>
</dbReference>
<feature type="domain" description="C2H2-type" evidence="9">
    <location>
        <begin position="157"/>
        <end position="179"/>
    </location>
</feature>
<organism evidence="10 11">
    <name type="scientific">Heracleum sosnowskyi</name>
    <dbReference type="NCBI Taxonomy" id="360622"/>
    <lineage>
        <taxon>Eukaryota</taxon>
        <taxon>Viridiplantae</taxon>
        <taxon>Streptophyta</taxon>
        <taxon>Embryophyta</taxon>
        <taxon>Tracheophyta</taxon>
        <taxon>Spermatophyta</taxon>
        <taxon>Magnoliopsida</taxon>
        <taxon>eudicotyledons</taxon>
        <taxon>Gunneridae</taxon>
        <taxon>Pentapetalae</taxon>
        <taxon>asterids</taxon>
        <taxon>campanulids</taxon>
        <taxon>Apiales</taxon>
        <taxon>Apiaceae</taxon>
        <taxon>Apioideae</taxon>
        <taxon>apioid superclade</taxon>
        <taxon>Tordylieae</taxon>
        <taxon>Tordyliinae</taxon>
        <taxon>Heracleum</taxon>
    </lineage>
</organism>
<dbReference type="PANTHER" id="PTHR45988:SF1">
    <property type="entry name" value="ZINC FINGER PROTEIN AZF2"/>
    <property type="match status" value="1"/>
</dbReference>
<reference evidence="10" key="1">
    <citation type="submission" date="2023-02" db="EMBL/GenBank/DDBJ databases">
        <title>Genome of toxic invasive species Heracleum sosnowskyi carries increased number of genes despite the absence of recent whole-genome duplications.</title>
        <authorList>
            <person name="Schelkunov M."/>
            <person name="Shtratnikova V."/>
            <person name="Makarenko M."/>
            <person name="Klepikova A."/>
            <person name="Omelchenko D."/>
            <person name="Novikova G."/>
            <person name="Obukhova E."/>
            <person name="Bogdanov V."/>
            <person name="Penin A."/>
            <person name="Logacheva M."/>
        </authorList>
    </citation>
    <scope>NUCLEOTIDE SEQUENCE</scope>
    <source>
        <strain evidence="10">Hsosn_3</strain>
        <tissue evidence="10">Leaf</tissue>
    </source>
</reference>
<keyword evidence="3 7" id="KW-0863">Zinc-finger</keyword>
<feature type="compositionally biased region" description="Polar residues" evidence="8">
    <location>
        <begin position="22"/>
        <end position="47"/>
    </location>
</feature>
<dbReference type="Pfam" id="PF13912">
    <property type="entry name" value="zf-C2H2_6"/>
    <property type="match status" value="2"/>
</dbReference>
<gene>
    <name evidence="10" type="ORF">POM88_002069</name>
</gene>
<dbReference type="InterPro" id="IPR044653">
    <property type="entry name" value="AZF1/2/3-like"/>
</dbReference>
<dbReference type="PROSITE" id="PS50157">
    <property type="entry name" value="ZINC_FINGER_C2H2_2"/>
    <property type="match status" value="2"/>
</dbReference>
<dbReference type="GO" id="GO:0003700">
    <property type="term" value="F:DNA-binding transcription factor activity"/>
    <property type="evidence" value="ECO:0007669"/>
    <property type="project" value="InterPro"/>
</dbReference>
<evidence type="ECO:0000256" key="2">
    <source>
        <dbReference type="ARBA" id="ARBA00022737"/>
    </source>
</evidence>
<dbReference type="Gene3D" id="3.30.160.60">
    <property type="entry name" value="Classic Zinc Finger"/>
    <property type="match status" value="1"/>
</dbReference>
<reference evidence="10" key="2">
    <citation type="submission" date="2023-05" db="EMBL/GenBank/DDBJ databases">
        <authorList>
            <person name="Schelkunov M.I."/>
        </authorList>
    </citation>
    <scope>NUCLEOTIDE SEQUENCE</scope>
    <source>
        <strain evidence="10">Hsosn_3</strain>
        <tissue evidence="10">Leaf</tissue>
    </source>
</reference>
<sequence>MAIEALSSPTTPTPPPSFHYKTLTQNQNDNKTIIKSNDTPSLHSSDTCIKKKRTKRPRSENSSTEEEYLALCLIMLARGTTDMATTTATKPVEIKPVETKTNQTYACSVCDKVFSSYQALGGHKASHRKLIAAGEEISATNSGTTITSVLNPSGKAHVCNICHKSFPTGQALGGHKRRHYDGVIGSAAGSGVTSSSGTGSSHLHGHLKDFDLNLPAEPEAGAPLEISVDFGRKSQLSAEQEVESPHPGKKARFSSGFRPFRLDY</sequence>
<evidence type="ECO:0000313" key="10">
    <source>
        <dbReference type="EMBL" id="KAK1402464.1"/>
    </source>
</evidence>
<accession>A0AAD8JFG3</accession>
<dbReference type="AlphaFoldDB" id="A0AAD8JFG3"/>
<evidence type="ECO:0000256" key="8">
    <source>
        <dbReference type="SAM" id="MobiDB-lite"/>
    </source>
</evidence>
<evidence type="ECO:0000256" key="1">
    <source>
        <dbReference type="ARBA" id="ARBA00022723"/>
    </source>
</evidence>
<evidence type="ECO:0000256" key="5">
    <source>
        <dbReference type="ARBA" id="ARBA00023015"/>
    </source>
</evidence>
<keyword evidence="4" id="KW-0862">Zinc</keyword>
<evidence type="ECO:0000313" key="11">
    <source>
        <dbReference type="Proteomes" id="UP001237642"/>
    </source>
</evidence>
<feature type="region of interest" description="Disordered" evidence="8">
    <location>
        <begin position="1"/>
        <end position="62"/>
    </location>
</feature>
<evidence type="ECO:0000256" key="3">
    <source>
        <dbReference type="ARBA" id="ARBA00022771"/>
    </source>
</evidence>
<dbReference type="GO" id="GO:0000976">
    <property type="term" value="F:transcription cis-regulatory region binding"/>
    <property type="evidence" value="ECO:0007669"/>
    <property type="project" value="TreeGrafter"/>
</dbReference>
<keyword evidence="11" id="KW-1185">Reference proteome</keyword>
<dbReference type="SUPFAM" id="SSF57667">
    <property type="entry name" value="beta-beta-alpha zinc fingers"/>
    <property type="match status" value="1"/>
</dbReference>
<dbReference type="InterPro" id="IPR036236">
    <property type="entry name" value="Znf_C2H2_sf"/>
</dbReference>
<dbReference type="GO" id="GO:0005634">
    <property type="term" value="C:nucleus"/>
    <property type="evidence" value="ECO:0007669"/>
    <property type="project" value="TreeGrafter"/>
</dbReference>
<dbReference type="GO" id="GO:0008270">
    <property type="term" value="F:zinc ion binding"/>
    <property type="evidence" value="ECO:0007669"/>
    <property type="project" value="UniProtKB-KW"/>
</dbReference>
<comment type="caution">
    <text evidence="10">The sequence shown here is derived from an EMBL/GenBank/DDBJ whole genome shotgun (WGS) entry which is preliminary data.</text>
</comment>
<name>A0AAD8JFG3_9APIA</name>
<keyword evidence="2" id="KW-0677">Repeat</keyword>
<evidence type="ECO:0000256" key="7">
    <source>
        <dbReference type="PROSITE-ProRule" id="PRU00042"/>
    </source>
</evidence>
<protein>
    <submittedName>
        <fullName evidence="10">Zinc finger protein ZAT10</fullName>
    </submittedName>
</protein>
<dbReference type="EMBL" id="JAUIZM010000001">
    <property type="protein sequence ID" value="KAK1402464.1"/>
    <property type="molecule type" value="Genomic_DNA"/>
</dbReference>
<keyword evidence="1" id="KW-0479">Metal-binding</keyword>
<evidence type="ECO:0000256" key="6">
    <source>
        <dbReference type="ARBA" id="ARBA00023163"/>
    </source>
</evidence>